<comment type="caution">
    <text evidence="1">The sequence shown here is derived from an EMBL/GenBank/DDBJ whole genome shotgun (WGS) entry which is preliminary data.</text>
</comment>
<dbReference type="AlphaFoldDB" id="A0A3D8Q2A9"/>
<dbReference type="InterPro" id="IPR021596">
    <property type="entry name" value="DUF3219"/>
</dbReference>
<dbReference type="OrthoDB" id="2920197at2"/>
<reference evidence="2" key="1">
    <citation type="submission" date="2017-11" db="EMBL/GenBank/DDBJ databases">
        <authorList>
            <person name="Zhu W."/>
        </authorList>
    </citation>
    <scope>NUCLEOTIDE SEQUENCE [LARGE SCALE GENOMIC DNA]</scope>
    <source>
        <strain evidence="2">CAU 1183</strain>
    </source>
</reference>
<dbReference type="Gene3D" id="2.40.30.80">
    <property type="entry name" value="YkvR-like"/>
    <property type="match status" value="1"/>
</dbReference>
<dbReference type="InterPro" id="IPR023105">
    <property type="entry name" value="YkvR-like_sf"/>
</dbReference>
<name>A0A3D8Q2A9_9BACI</name>
<organism evidence="1 2">
    <name type="scientific">Oceanobacillus arenosus</name>
    <dbReference type="NCBI Taxonomy" id="1229153"/>
    <lineage>
        <taxon>Bacteria</taxon>
        <taxon>Bacillati</taxon>
        <taxon>Bacillota</taxon>
        <taxon>Bacilli</taxon>
        <taxon>Bacillales</taxon>
        <taxon>Bacillaceae</taxon>
        <taxon>Oceanobacillus</taxon>
    </lineage>
</organism>
<dbReference type="Pfam" id="PF11514">
    <property type="entry name" value="DUF3219"/>
    <property type="match status" value="1"/>
</dbReference>
<proteinExistence type="predicted"/>
<dbReference type="Proteomes" id="UP000257143">
    <property type="component" value="Unassembled WGS sequence"/>
</dbReference>
<protein>
    <submittedName>
        <fullName evidence="1">DUF3219 domain-containing protein</fullName>
    </submittedName>
</protein>
<dbReference type="SUPFAM" id="SSF159173">
    <property type="entry name" value="YkvR-like"/>
    <property type="match status" value="1"/>
</dbReference>
<accession>A0A3D8Q2A9</accession>
<dbReference type="EMBL" id="PIOC01000004">
    <property type="protein sequence ID" value="RDW21155.1"/>
    <property type="molecule type" value="Genomic_DNA"/>
</dbReference>
<sequence length="97" mass="11006">MNVKVNINNVAIGVTNFQQELIQEEGKELHKISFDFKVKSEQSHEITTLLYKNNFIVKVEEKGLEFPATISNYSTSITDLTVESAVGDFKLELIEKV</sequence>
<keyword evidence="2" id="KW-1185">Reference proteome</keyword>
<evidence type="ECO:0000313" key="1">
    <source>
        <dbReference type="EMBL" id="RDW21155.1"/>
    </source>
</evidence>
<gene>
    <name evidence="1" type="ORF">CWR48_04030</name>
</gene>
<evidence type="ECO:0000313" key="2">
    <source>
        <dbReference type="Proteomes" id="UP000257143"/>
    </source>
</evidence>